<organism evidence="2 3">
    <name type="scientific">Batillaria attramentaria</name>
    <dbReference type="NCBI Taxonomy" id="370345"/>
    <lineage>
        <taxon>Eukaryota</taxon>
        <taxon>Metazoa</taxon>
        <taxon>Spiralia</taxon>
        <taxon>Lophotrochozoa</taxon>
        <taxon>Mollusca</taxon>
        <taxon>Gastropoda</taxon>
        <taxon>Caenogastropoda</taxon>
        <taxon>Sorbeoconcha</taxon>
        <taxon>Cerithioidea</taxon>
        <taxon>Batillariidae</taxon>
        <taxon>Batillaria</taxon>
    </lineage>
</organism>
<comment type="caution">
    <text evidence="2">The sequence shown here is derived from an EMBL/GenBank/DDBJ whole genome shotgun (WGS) entry which is preliminary data.</text>
</comment>
<evidence type="ECO:0000313" key="3">
    <source>
        <dbReference type="Proteomes" id="UP001519460"/>
    </source>
</evidence>
<dbReference type="Proteomes" id="UP001519460">
    <property type="component" value="Unassembled WGS sequence"/>
</dbReference>
<evidence type="ECO:0000256" key="1">
    <source>
        <dbReference type="SAM" id="MobiDB-lite"/>
    </source>
</evidence>
<dbReference type="EMBL" id="JACVVK020000369">
    <property type="protein sequence ID" value="KAK7476694.1"/>
    <property type="molecule type" value="Genomic_DNA"/>
</dbReference>
<proteinExistence type="predicted"/>
<keyword evidence="3" id="KW-1185">Reference proteome</keyword>
<dbReference type="AlphaFoldDB" id="A0ABD0JPN4"/>
<reference evidence="2 3" key="1">
    <citation type="journal article" date="2023" name="Sci. Data">
        <title>Genome assembly of the Korean intertidal mud-creeper Batillaria attramentaria.</title>
        <authorList>
            <person name="Patra A.K."/>
            <person name="Ho P.T."/>
            <person name="Jun S."/>
            <person name="Lee S.J."/>
            <person name="Kim Y."/>
            <person name="Won Y.J."/>
        </authorList>
    </citation>
    <scope>NUCLEOTIDE SEQUENCE [LARGE SCALE GENOMIC DNA]</scope>
    <source>
        <strain evidence="2">Wonlab-2016</strain>
    </source>
</reference>
<protein>
    <submittedName>
        <fullName evidence="2">Uncharacterized protein</fullName>
    </submittedName>
</protein>
<name>A0ABD0JPN4_9CAEN</name>
<evidence type="ECO:0000313" key="2">
    <source>
        <dbReference type="EMBL" id="KAK7476694.1"/>
    </source>
</evidence>
<gene>
    <name evidence="2" type="ORF">BaRGS_00032092</name>
</gene>
<feature type="region of interest" description="Disordered" evidence="1">
    <location>
        <begin position="1"/>
        <end position="20"/>
    </location>
</feature>
<accession>A0ABD0JPN4</accession>
<sequence length="109" mass="12204">MGLRPLHRSPIENYRADDTDLSSPCLSCPSTPGSVSWCRSNTARHVDDIEEKFDILRLFNSPHPRHIDLALVIWLGARKVVGVVCWTNGNMTRDECEGGGNIWTILCVL</sequence>